<dbReference type="PANTHER" id="PTHR36582:SF2">
    <property type="entry name" value="ANTITOXIN PARD"/>
    <property type="match status" value="1"/>
</dbReference>
<dbReference type="KEGG" id="fcr:HYN56_05225"/>
<keyword evidence="2" id="KW-1277">Toxin-antitoxin system</keyword>
<accession>A0A2S1YHZ0</accession>
<dbReference type="Proteomes" id="UP000245250">
    <property type="component" value="Chromosome"/>
</dbReference>
<protein>
    <submittedName>
        <fullName evidence="3">Type II toxin-antitoxin system ParD family antitoxin</fullName>
    </submittedName>
</protein>
<dbReference type="Gene3D" id="6.10.10.120">
    <property type="entry name" value="Antitoxin ParD1-like"/>
    <property type="match status" value="1"/>
</dbReference>
<dbReference type="AlphaFoldDB" id="A0A2S1YHZ0"/>
<dbReference type="SUPFAM" id="SSF47598">
    <property type="entry name" value="Ribbon-helix-helix"/>
    <property type="match status" value="1"/>
</dbReference>
<evidence type="ECO:0000313" key="3">
    <source>
        <dbReference type="EMBL" id="AWK03656.1"/>
    </source>
</evidence>
<dbReference type="Pfam" id="PF03693">
    <property type="entry name" value="ParD_antitoxin"/>
    <property type="match status" value="1"/>
</dbReference>
<dbReference type="PANTHER" id="PTHR36582">
    <property type="entry name" value="ANTITOXIN PARD"/>
    <property type="match status" value="1"/>
</dbReference>
<dbReference type="InterPro" id="IPR010985">
    <property type="entry name" value="Ribbon_hlx_hlx"/>
</dbReference>
<evidence type="ECO:0000256" key="1">
    <source>
        <dbReference type="ARBA" id="ARBA00008580"/>
    </source>
</evidence>
<proteinExistence type="inferred from homology"/>
<comment type="similarity">
    <text evidence="1">Belongs to the ParD antitoxin family.</text>
</comment>
<reference evidence="3 4" key="1">
    <citation type="submission" date="2018-05" db="EMBL/GenBank/DDBJ databases">
        <title>Genome sequencing of Flavobacterium sp. HYN0056.</title>
        <authorList>
            <person name="Yi H."/>
            <person name="Baek C."/>
        </authorList>
    </citation>
    <scope>NUCLEOTIDE SEQUENCE [LARGE SCALE GENOMIC DNA]</scope>
    <source>
        <strain evidence="3 4">HYN0056</strain>
    </source>
</reference>
<dbReference type="InterPro" id="IPR038296">
    <property type="entry name" value="ParD_sf"/>
</dbReference>
<sequence>MAKNTSILLGDYFDNFINSQVKTGRFTSASEVIRAALRMFEQEQTKSEELIKELKKGEKSGFVKDFDRESFLTNLHEKHLKK</sequence>
<dbReference type="NCBIfam" id="TIGR02606">
    <property type="entry name" value="antidote_CC2985"/>
    <property type="match status" value="1"/>
</dbReference>
<dbReference type="CDD" id="cd22231">
    <property type="entry name" value="RHH_NikR_HicB-like"/>
    <property type="match status" value="1"/>
</dbReference>
<dbReference type="EMBL" id="CP029255">
    <property type="protein sequence ID" value="AWK03656.1"/>
    <property type="molecule type" value="Genomic_DNA"/>
</dbReference>
<dbReference type="GO" id="GO:0006355">
    <property type="term" value="P:regulation of DNA-templated transcription"/>
    <property type="evidence" value="ECO:0007669"/>
    <property type="project" value="InterPro"/>
</dbReference>
<keyword evidence="4" id="KW-1185">Reference proteome</keyword>
<dbReference type="OrthoDB" id="9815501at2"/>
<name>A0A2S1YHZ0_9FLAO</name>
<dbReference type="InterPro" id="IPR022789">
    <property type="entry name" value="ParD"/>
</dbReference>
<organism evidence="3 4">
    <name type="scientific">Flavobacterium crocinum</name>
    <dbReference type="NCBI Taxonomy" id="2183896"/>
    <lineage>
        <taxon>Bacteria</taxon>
        <taxon>Pseudomonadati</taxon>
        <taxon>Bacteroidota</taxon>
        <taxon>Flavobacteriia</taxon>
        <taxon>Flavobacteriales</taxon>
        <taxon>Flavobacteriaceae</taxon>
        <taxon>Flavobacterium</taxon>
    </lineage>
</organism>
<dbReference type="RefSeq" id="WP_109191214.1">
    <property type="nucleotide sequence ID" value="NZ_CP029255.1"/>
</dbReference>
<evidence type="ECO:0000256" key="2">
    <source>
        <dbReference type="ARBA" id="ARBA00022649"/>
    </source>
</evidence>
<evidence type="ECO:0000313" key="4">
    <source>
        <dbReference type="Proteomes" id="UP000245250"/>
    </source>
</evidence>
<gene>
    <name evidence="3" type="ORF">HYN56_05225</name>
</gene>